<feature type="domain" description="Ion transport" evidence="9">
    <location>
        <begin position="4"/>
        <end position="133"/>
    </location>
</feature>
<evidence type="ECO:0000256" key="4">
    <source>
        <dbReference type="ARBA" id="ARBA00022989"/>
    </source>
</evidence>
<feature type="transmembrane region" description="Helical" evidence="8">
    <location>
        <begin position="7"/>
        <end position="27"/>
    </location>
</feature>
<dbReference type="GO" id="GO:0070679">
    <property type="term" value="F:inositol 1,4,5 trisphosphate binding"/>
    <property type="evidence" value="ECO:0007669"/>
    <property type="project" value="TreeGrafter"/>
</dbReference>
<evidence type="ECO:0000256" key="7">
    <source>
        <dbReference type="ARBA" id="ARBA00023303"/>
    </source>
</evidence>
<evidence type="ECO:0000256" key="5">
    <source>
        <dbReference type="ARBA" id="ARBA00023065"/>
    </source>
</evidence>
<keyword evidence="6 8" id="KW-0472">Membrane</keyword>
<evidence type="ECO:0000256" key="3">
    <source>
        <dbReference type="ARBA" id="ARBA00022692"/>
    </source>
</evidence>
<keyword evidence="7" id="KW-0407">Ion channel</keyword>
<keyword evidence="10" id="KW-0675">Receptor</keyword>
<dbReference type="InterPro" id="IPR002153">
    <property type="entry name" value="TRPC_channel"/>
</dbReference>
<name>A0A0S1TPI4_ATHDI</name>
<protein>
    <submittedName>
        <fullName evidence="10">Odorant receptor 43</fullName>
    </submittedName>
</protein>
<evidence type="ECO:0000256" key="6">
    <source>
        <dbReference type="ARBA" id="ARBA00023136"/>
    </source>
</evidence>
<dbReference type="GO" id="GO:0005886">
    <property type="term" value="C:plasma membrane"/>
    <property type="evidence" value="ECO:0007669"/>
    <property type="project" value="TreeGrafter"/>
</dbReference>
<dbReference type="PANTHER" id="PTHR10117:SF54">
    <property type="entry name" value="TRANSIENT RECEPTOR POTENTIAL-GAMMA PROTEIN"/>
    <property type="match status" value="1"/>
</dbReference>
<evidence type="ECO:0000256" key="2">
    <source>
        <dbReference type="ARBA" id="ARBA00022448"/>
    </source>
</evidence>
<dbReference type="GO" id="GO:0015279">
    <property type="term" value="F:store-operated calcium channel activity"/>
    <property type="evidence" value="ECO:0007669"/>
    <property type="project" value="TreeGrafter"/>
</dbReference>
<gene>
    <name evidence="10" type="primary">OR43</name>
</gene>
<keyword evidence="2" id="KW-0813">Transport</keyword>
<sequence length="252" mass="29197">MTIDIYKYILIFAIIISAFTAGLARFYQYYDGMVYEDVFGMKTVQVSSFTSLTDTLNTLFWALFCMAPLESADVVLENTRDPRSLEKVHDNRHVYTERIGYFCFGCFEVISVIVVLNMLIATMSNTFQRVNDNVDIEWTFGKTEVYIDYMLQTTLPSPFNLIPTAAGMGNVVEWCRNKIFHNPGVYARWSTQYCCYTERDVDASVRREYPALMSVLVQRYFRDKDTSQMNSQRLECELAAMRKNLAGIKIPR</sequence>
<dbReference type="InterPro" id="IPR005821">
    <property type="entry name" value="Ion_trans_dom"/>
</dbReference>
<keyword evidence="5" id="KW-0406">Ion transport</keyword>
<accession>A0A0S1TPI4</accession>
<feature type="transmembrane region" description="Helical" evidence="8">
    <location>
        <begin position="99"/>
        <end position="120"/>
    </location>
</feature>
<keyword evidence="3 8" id="KW-0812">Transmembrane</keyword>
<keyword evidence="4 8" id="KW-1133">Transmembrane helix</keyword>
<proteinExistence type="evidence at transcript level"/>
<organism evidence="10">
    <name type="scientific">Athetis dissimilis</name>
    <name type="common">Moth</name>
    <name type="synonym">Proxenus dissimilis</name>
    <dbReference type="NCBI Taxonomy" id="1737331"/>
    <lineage>
        <taxon>Eukaryota</taxon>
        <taxon>Metazoa</taxon>
        <taxon>Ecdysozoa</taxon>
        <taxon>Arthropoda</taxon>
        <taxon>Hexapoda</taxon>
        <taxon>Insecta</taxon>
        <taxon>Pterygota</taxon>
        <taxon>Neoptera</taxon>
        <taxon>Endopterygota</taxon>
        <taxon>Lepidoptera</taxon>
        <taxon>Glossata</taxon>
        <taxon>Ditrysia</taxon>
        <taxon>Noctuoidea</taxon>
        <taxon>Noctuidae</taxon>
        <taxon>Noctuinae</taxon>
        <taxon>Athetis</taxon>
    </lineage>
</organism>
<evidence type="ECO:0000256" key="1">
    <source>
        <dbReference type="ARBA" id="ARBA00004141"/>
    </source>
</evidence>
<evidence type="ECO:0000256" key="8">
    <source>
        <dbReference type="SAM" id="Phobius"/>
    </source>
</evidence>
<dbReference type="GO" id="GO:0051480">
    <property type="term" value="P:regulation of cytosolic calcium ion concentration"/>
    <property type="evidence" value="ECO:0007669"/>
    <property type="project" value="TreeGrafter"/>
</dbReference>
<dbReference type="EMBL" id="KR935741">
    <property type="protein sequence ID" value="ALM26233.1"/>
    <property type="molecule type" value="mRNA"/>
</dbReference>
<evidence type="ECO:0000313" key="10">
    <source>
        <dbReference type="EMBL" id="ALM26233.1"/>
    </source>
</evidence>
<dbReference type="Pfam" id="PF00520">
    <property type="entry name" value="Ion_trans"/>
    <property type="match status" value="1"/>
</dbReference>
<dbReference type="PANTHER" id="PTHR10117">
    <property type="entry name" value="TRANSIENT RECEPTOR POTENTIAL CHANNEL"/>
    <property type="match status" value="1"/>
</dbReference>
<dbReference type="GO" id="GO:0034703">
    <property type="term" value="C:cation channel complex"/>
    <property type="evidence" value="ECO:0007669"/>
    <property type="project" value="TreeGrafter"/>
</dbReference>
<dbReference type="AlphaFoldDB" id="A0A0S1TPI4"/>
<comment type="subcellular location">
    <subcellularLocation>
        <location evidence="1">Membrane</location>
        <topology evidence="1">Multi-pass membrane protein</topology>
    </subcellularLocation>
</comment>
<reference evidence="10" key="1">
    <citation type="journal article" date="2016" name="PLoS ONE">
        <title>Identification of Putative Chemosensory Receptor Genes from the Athetis dissimilis Antennal Transcriptome.</title>
        <authorList>
            <person name="Dong J."/>
            <person name="Song Y."/>
            <person name="Li W."/>
            <person name="Shi J."/>
            <person name="Wang Z."/>
        </authorList>
    </citation>
    <scope>NUCLEOTIDE SEQUENCE</scope>
    <source>
        <tissue evidence="10">Antenna</tissue>
    </source>
</reference>
<dbReference type="PRINTS" id="PR01097">
    <property type="entry name" value="TRNSRECEPTRP"/>
</dbReference>
<evidence type="ECO:0000259" key="9">
    <source>
        <dbReference type="Pfam" id="PF00520"/>
    </source>
</evidence>